<dbReference type="KEGG" id="nml:Namu_1664"/>
<organism evidence="7 8">
    <name type="scientific">Nakamurella multipartita (strain ATCC 700099 / DSM 44233 / CIP 104796 / JCM 9543 / NBRC 105858 / Y-104)</name>
    <name type="common">Microsphaera multipartita</name>
    <dbReference type="NCBI Taxonomy" id="479431"/>
    <lineage>
        <taxon>Bacteria</taxon>
        <taxon>Bacillati</taxon>
        <taxon>Actinomycetota</taxon>
        <taxon>Actinomycetes</taxon>
        <taxon>Nakamurellales</taxon>
        <taxon>Nakamurellaceae</taxon>
        <taxon>Nakamurella</taxon>
    </lineage>
</organism>
<feature type="binding site" evidence="4">
    <location>
        <position position="251"/>
    </location>
    <ligand>
        <name>Fe cation</name>
        <dbReference type="ChEBI" id="CHEBI:24875"/>
    </ligand>
</feature>
<keyword evidence="8" id="KW-1185">Reference proteome</keyword>
<keyword evidence="3 6" id="KW-0732">Signal</keyword>
<sequence precursor="true">MRVLTHRPRGRRLLQAAGAIGLAALLAGCASSSTGAAGSGTASSTAGSASAAPSETGGTLVVYSGRNKDLIGPLLDQFSAQTGVAVEFRAGDSGELAAQLLTEGDASPADVFFSQDAGALGAVAQAGLFTSLPAATVEAVPAAYAATDGSWVGVSGRARVIVYNPTLAPNPPDTIDGLLDPQWKGQIGFAPTNASWQAFVTGLRVLRGEDGARQWLTAFAAQEPKAYERNGAVRDAVNSGEIALGLVNHYYLYEKIAADGADAVVAQNQYLAAGDPGGLLNVAGVGVLASAPHAEQAQVFVDYLLSPAGQEYFAAKTKEFPLVPGTAAAAEVPPLSELSPPQIDLSQLSSLEQTQQLLSEVGLLTR</sequence>
<evidence type="ECO:0000256" key="6">
    <source>
        <dbReference type="SAM" id="SignalP"/>
    </source>
</evidence>
<proteinExistence type="inferred from homology"/>
<dbReference type="STRING" id="479431.Namu_1664"/>
<keyword evidence="2" id="KW-0410">Iron transport</keyword>
<feature type="binding site" evidence="4">
    <location>
        <position position="250"/>
    </location>
    <ligand>
        <name>Fe cation</name>
        <dbReference type="ChEBI" id="CHEBI:24875"/>
    </ligand>
</feature>
<keyword evidence="4" id="KW-0408">Iron</keyword>
<dbReference type="OrthoDB" id="9769567at2"/>
<dbReference type="CDD" id="cd13543">
    <property type="entry name" value="PBP2_Fbp"/>
    <property type="match status" value="1"/>
</dbReference>
<dbReference type="PANTHER" id="PTHR30006">
    <property type="entry name" value="THIAMINE-BINDING PERIPLASMIC PROTEIN-RELATED"/>
    <property type="match status" value="1"/>
</dbReference>
<dbReference type="Gene3D" id="3.40.190.10">
    <property type="entry name" value="Periplasmic binding protein-like II"/>
    <property type="match status" value="2"/>
</dbReference>
<keyword evidence="4" id="KW-0479">Metal-binding</keyword>
<dbReference type="eggNOG" id="COG1840">
    <property type="taxonomic scope" value="Bacteria"/>
</dbReference>
<dbReference type="PANTHER" id="PTHR30006:SF15">
    <property type="entry name" value="IRON-UTILIZATION PERIPLASMIC PROTEIN"/>
    <property type="match status" value="1"/>
</dbReference>
<dbReference type="RefSeq" id="WP_015746957.1">
    <property type="nucleotide sequence ID" value="NC_013235.1"/>
</dbReference>
<dbReference type="InParanoid" id="C8XFU3"/>
<evidence type="ECO:0000256" key="1">
    <source>
        <dbReference type="ARBA" id="ARBA00008520"/>
    </source>
</evidence>
<keyword evidence="2" id="KW-0813">Transport</keyword>
<accession>C8XFU3</accession>
<evidence type="ECO:0000256" key="5">
    <source>
        <dbReference type="SAM" id="MobiDB-lite"/>
    </source>
</evidence>
<dbReference type="GO" id="GO:0006826">
    <property type="term" value="P:iron ion transport"/>
    <property type="evidence" value="ECO:0007669"/>
    <property type="project" value="UniProtKB-KW"/>
</dbReference>
<dbReference type="HOGENOM" id="CLU_026974_2_0_11"/>
<dbReference type="InterPro" id="IPR026045">
    <property type="entry name" value="Ferric-bd"/>
</dbReference>
<evidence type="ECO:0000256" key="3">
    <source>
        <dbReference type="ARBA" id="ARBA00022729"/>
    </source>
</evidence>
<feature type="signal peptide" evidence="6">
    <location>
        <begin position="1"/>
        <end position="36"/>
    </location>
</feature>
<dbReference type="GO" id="GO:0030288">
    <property type="term" value="C:outer membrane-bounded periplasmic space"/>
    <property type="evidence" value="ECO:0007669"/>
    <property type="project" value="TreeGrafter"/>
</dbReference>
<dbReference type="PROSITE" id="PS51257">
    <property type="entry name" value="PROKAR_LIPOPROTEIN"/>
    <property type="match status" value="1"/>
</dbReference>
<evidence type="ECO:0000256" key="4">
    <source>
        <dbReference type="PIRSR" id="PIRSR002825-1"/>
    </source>
</evidence>
<dbReference type="EMBL" id="CP001737">
    <property type="protein sequence ID" value="ACV78054.1"/>
    <property type="molecule type" value="Genomic_DNA"/>
</dbReference>
<feature type="region of interest" description="Disordered" evidence="5">
    <location>
        <begin position="37"/>
        <end position="56"/>
    </location>
</feature>
<evidence type="ECO:0000313" key="7">
    <source>
        <dbReference type="EMBL" id="ACV78054.1"/>
    </source>
</evidence>
<dbReference type="SUPFAM" id="SSF53850">
    <property type="entry name" value="Periplasmic binding protein-like II"/>
    <property type="match status" value="1"/>
</dbReference>
<feature type="chain" id="PRO_5039305801" evidence="6">
    <location>
        <begin position="37"/>
        <end position="366"/>
    </location>
</feature>
<reference evidence="7 8" key="2">
    <citation type="journal article" date="2010" name="Stand. Genomic Sci.">
        <title>Complete genome sequence of Nakamurella multipartita type strain (Y-104).</title>
        <authorList>
            <person name="Tice H."/>
            <person name="Mayilraj S."/>
            <person name="Sims D."/>
            <person name="Lapidus A."/>
            <person name="Nolan M."/>
            <person name="Lucas S."/>
            <person name="Glavina Del Rio T."/>
            <person name="Copeland A."/>
            <person name="Cheng J.F."/>
            <person name="Meincke L."/>
            <person name="Bruce D."/>
            <person name="Goodwin L."/>
            <person name="Pitluck S."/>
            <person name="Ivanova N."/>
            <person name="Mavromatis K."/>
            <person name="Ovchinnikova G."/>
            <person name="Pati A."/>
            <person name="Chen A."/>
            <person name="Palaniappan K."/>
            <person name="Land M."/>
            <person name="Hauser L."/>
            <person name="Chang Y.J."/>
            <person name="Jeffries C.D."/>
            <person name="Detter J.C."/>
            <person name="Brettin T."/>
            <person name="Rohde M."/>
            <person name="Goker M."/>
            <person name="Bristow J."/>
            <person name="Eisen J.A."/>
            <person name="Markowitz V."/>
            <person name="Hugenholtz P."/>
            <person name="Kyrpides N.C."/>
            <person name="Klenk H.P."/>
            <person name="Chen F."/>
        </authorList>
    </citation>
    <scope>NUCLEOTIDE SEQUENCE [LARGE SCALE GENOMIC DNA]</scope>
    <source>
        <strain evidence="8">ATCC 700099 / DSM 44233 / CIP 104796 / JCM 9543 / NBRC 105858 / Y-104</strain>
    </source>
</reference>
<gene>
    <name evidence="7" type="ordered locus">Namu_1664</name>
</gene>
<dbReference type="AlphaFoldDB" id="C8XFU3"/>
<name>C8XFU3_NAKMY</name>
<evidence type="ECO:0000256" key="2">
    <source>
        <dbReference type="ARBA" id="ARBA00022496"/>
    </source>
</evidence>
<keyword evidence="2" id="KW-0406">Ion transport</keyword>
<dbReference type="PIRSF" id="PIRSF002825">
    <property type="entry name" value="CfbpA"/>
    <property type="match status" value="1"/>
</dbReference>
<evidence type="ECO:0000313" key="8">
    <source>
        <dbReference type="Proteomes" id="UP000002218"/>
    </source>
</evidence>
<reference evidence="8" key="1">
    <citation type="submission" date="2009-09" db="EMBL/GenBank/DDBJ databases">
        <title>The complete genome of Nakamurella multipartita DSM 44233.</title>
        <authorList>
            <consortium name="US DOE Joint Genome Institute (JGI-PGF)"/>
            <person name="Lucas S."/>
            <person name="Copeland A."/>
            <person name="Lapidus A."/>
            <person name="Glavina del Rio T."/>
            <person name="Dalin E."/>
            <person name="Tice H."/>
            <person name="Bruce D."/>
            <person name="Goodwin L."/>
            <person name="Pitluck S."/>
            <person name="Kyrpides N."/>
            <person name="Mavromatis K."/>
            <person name="Ivanova N."/>
            <person name="Ovchinnikova G."/>
            <person name="Sims D."/>
            <person name="Meincke L."/>
            <person name="Brettin T."/>
            <person name="Detter J.C."/>
            <person name="Han C."/>
            <person name="Larimer F."/>
            <person name="Land M."/>
            <person name="Hauser L."/>
            <person name="Markowitz V."/>
            <person name="Cheng J.-F."/>
            <person name="Hugenholtz P."/>
            <person name="Woyke T."/>
            <person name="Wu D."/>
            <person name="Klenk H.-P."/>
            <person name="Eisen J.A."/>
        </authorList>
    </citation>
    <scope>NUCLEOTIDE SEQUENCE [LARGE SCALE GENOMIC DNA]</scope>
    <source>
        <strain evidence="8">ATCC 700099 / DSM 44233 / CIP 104796 / JCM 9543 / NBRC 105858 / Y-104</strain>
    </source>
</reference>
<comment type="similarity">
    <text evidence="1">Belongs to the bacterial solute-binding protein 1 family.</text>
</comment>
<dbReference type="Pfam" id="PF13343">
    <property type="entry name" value="SBP_bac_6"/>
    <property type="match status" value="1"/>
</dbReference>
<dbReference type="GO" id="GO:0046872">
    <property type="term" value="F:metal ion binding"/>
    <property type="evidence" value="ECO:0007669"/>
    <property type="project" value="UniProtKB-KW"/>
</dbReference>
<protein>
    <submittedName>
        <fullName evidence="7">Extracellular solute-binding protein family 1</fullName>
    </submittedName>
</protein>
<dbReference type="Proteomes" id="UP000002218">
    <property type="component" value="Chromosome"/>
</dbReference>